<evidence type="ECO:0000313" key="11">
    <source>
        <dbReference type="Proteomes" id="UP000472270"/>
    </source>
</evidence>
<evidence type="ECO:0000256" key="6">
    <source>
        <dbReference type="ARBA" id="ARBA00022884"/>
    </source>
</evidence>
<keyword evidence="4" id="KW-0347">Helicase</keyword>
<keyword evidence="8" id="KW-1133">Transmembrane helix</keyword>
<accession>A0A673HNR8</accession>
<dbReference type="GO" id="GO:0016787">
    <property type="term" value="F:hydrolase activity"/>
    <property type="evidence" value="ECO:0007669"/>
    <property type="project" value="UniProtKB-KW"/>
</dbReference>
<reference evidence="10" key="1">
    <citation type="submission" date="2025-08" db="UniProtKB">
        <authorList>
            <consortium name="Ensembl"/>
        </authorList>
    </citation>
    <scope>IDENTIFICATION</scope>
</reference>
<dbReference type="Ensembl" id="ENSSRHT00000030031.1">
    <property type="protein sequence ID" value="ENSSRHP00000029168.1"/>
    <property type="gene ID" value="ENSSRHG00000015149.1"/>
</dbReference>
<dbReference type="PROSITE" id="PS00690">
    <property type="entry name" value="DEAH_ATP_HELICASE"/>
    <property type="match status" value="1"/>
</dbReference>
<feature type="domain" description="Helicase ATP-binding" evidence="9">
    <location>
        <begin position="1"/>
        <end position="106"/>
    </location>
</feature>
<dbReference type="GO" id="GO:0003724">
    <property type="term" value="F:RNA helicase activity"/>
    <property type="evidence" value="ECO:0007669"/>
    <property type="project" value="TreeGrafter"/>
</dbReference>
<evidence type="ECO:0000259" key="9">
    <source>
        <dbReference type="PROSITE" id="PS51192"/>
    </source>
</evidence>
<dbReference type="GO" id="GO:0051880">
    <property type="term" value="F:G-quadruplex DNA binding"/>
    <property type="evidence" value="ECO:0007669"/>
    <property type="project" value="TreeGrafter"/>
</dbReference>
<dbReference type="PANTHER" id="PTHR18934:SF237">
    <property type="entry name" value="ATP-DEPENDENT DNA_RNA HELICASE DHX36"/>
    <property type="match status" value="1"/>
</dbReference>
<dbReference type="AlphaFoldDB" id="A0A673HNR8"/>
<dbReference type="GO" id="GO:0005524">
    <property type="term" value="F:ATP binding"/>
    <property type="evidence" value="ECO:0007669"/>
    <property type="project" value="UniProtKB-KW"/>
</dbReference>
<evidence type="ECO:0000313" key="10">
    <source>
        <dbReference type="Ensembl" id="ENSSRHP00000029168.1"/>
    </source>
</evidence>
<comment type="catalytic activity">
    <reaction evidence="7">
        <text>ATP + H2O = ADP + phosphate + H(+)</text>
        <dbReference type="Rhea" id="RHEA:13065"/>
        <dbReference type="ChEBI" id="CHEBI:15377"/>
        <dbReference type="ChEBI" id="CHEBI:15378"/>
        <dbReference type="ChEBI" id="CHEBI:30616"/>
        <dbReference type="ChEBI" id="CHEBI:43474"/>
        <dbReference type="ChEBI" id="CHEBI:456216"/>
        <dbReference type="EC" id="3.6.4.13"/>
    </reaction>
</comment>
<keyword evidence="6" id="KW-0694">RNA-binding</keyword>
<keyword evidence="3" id="KW-0378">Hydrolase</keyword>
<name>A0A673HNR8_9TELE</name>
<evidence type="ECO:0000256" key="7">
    <source>
        <dbReference type="ARBA" id="ARBA00047984"/>
    </source>
</evidence>
<dbReference type="Pfam" id="PF04408">
    <property type="entry name" value="WHD_HA2"/>
    <property type="match status" value="1"/>
</dbReference>
<sequence>PHPLALLSSRLPRKQGSVLYFTTGIILQWLLGRFRSSGLQESFLFLLYSLFFLSLRYLSSISHLVLDEIHERSLQSDDLKVVLMSATLNTEKFSKYFNNCSMIHIPGYTYPVKEYLLEDVVELLRFKLQHQDRIPHYRRGFMHVQNVRPEKEQKEAEYCESWPCFARTLRDRQSFLINNLMVFYTGCTKSIPILNDSNHHLMPRCASTLKLGCVHTCMSPGKCYHLYNGLRASLLVNYQLPEIQRTPLEELCLTLLCGHSILKLGPIASFLRKTMDPPIRQNDRNALDRNEELTPLGFHLARMPVESHIGKMILFWAVWTLCLLLRKEKISDQRRKMLSQNSRSDHLTIVNAFWVSLKENGSRFEKEYCWENFLSANTLHKLHNMKGQFAEHLLAAGFNEKLIKAVIVAGLYPKVAKIRPNHSKKRPMPVKVYTKADGKVCIHPKSVNVEETQFHYTWLIYHLKMKTTSIFLYDCTEVSPFSLLFFGGDISIQRDHDQETIAVDEWIVFQSPARIAHLVKMSELDVLLEEKIKSPHPVVWNDWGSKDCAVLSAIIDLITTEETPAGGPRRGSQ</sequence>
<proteinExistence type="predicted"/>
<dbReference type="InterPro" id="IPR011709">
    <property type="entry name" value="DEAD-box_helicase_OB_fold"/>
</dbReference>
<evidence type="ECO:0000256" key="2">
    <source>
        <dbReference type="ARBA" id="ARBA00022741"/>
    </source>
</evidence>
<dbReference type="InterPro" id="IPR014001">
    <property type="entry name" value="Helicase_ATP-bd"/>
</dbReference>
<keyword evidence="8" id="KW-0812">Transmembrane</keyword>
<keyword evidence="5" id="KW-0067">ATP-binding</keyword>
<dbReference type="GO" id="GO:0003678">
    <property type="term" value="F:DNA helicase activity"/>
    <property type="evidence" value="ECO:0007669"/>
    <property type="project" value="TreeGrafter"/>
</dbReference>
<dbReference type="Pfam" id="PF07717">
    <property type="entry name" value="OB_NTP_bind"/>
    <property type="match status" value="1"/>
</dbReference>
<keyword evidence="8" id="KW-0472">Membrane</keyword>
<dbReference type="EC" id="3.6.4.13" evidence="1"/>
<dbReference type="GO" id="GO:0005634">
    <property type="term" value="C:nucleus"/>
    <property type="evidence" value="ECO:0007669"/>
    <property type="project" value="TreeGrafter"/>
</dbReference>
<keyword evidence="11" id="KW-1185">Reference proteome</keyword>
<dbReference type="GO" id="GO:0002151">
    <property type="term" value="F:G-quadruplex RNA binding"/>
    <property type="evidence" value="ECO:0007669"/>
    <property type="project" value="TreeGrafter"/>
</dbReference>
<feature type="transmembrane region" description="Helical" evidence="8">
    <location>
        <begin position="43"/>
        <end position="66"/>
    </location>
</feature>
<dbReference type="SUPFAM" id="SSF52540">
    <property type="entry name" value="P-loop containing nucleoside triphosphate hydrolases"/>
    <property type="match status" value="1"/>
</dbReference>
<evidence type="ECO:0000256" key="4">
    <source>
        <dbReference type="ARBA" id="ARBA00022806"/>
    </source>
</evidence>
<dbReference type="Gene3D" id="1.20.120.1080">
    <property type="match status" value="1"/>
</dbReference>
<dbReference type="InterPro" id="IPR027417">
    <property type="entry name" value="P-loop_NTPase"/>
</dbReference>
<dbReference type="PROSITE" id="PS51192">
    <property type="entry name" value="HELICASE_ATP_BIND_1"/>
    <property type="match status" value="1"/>
</dbReference>
<dbReference type="PANTHER" id="PTHR18934">
    <property type="entry name" value="ATP-DEPENDENT RNA HELICASE"/>
    <property type="match status" value="1"/>
</dbReference>
<reference evidence="10" key="2">
    <citation type="submission" date="2025-09" db="UniProtKB">
        <authorList>
            <consortium name="Ensembl"/>
        </authorList>
    </citation>
    <scope>IDENTIFICATION</scope>
</reference>
<evidence type="ECO:0000256" key="8">
    <source>
        <dbReference type="SAM" id="Phobius"/>
    </source>
</evidence>
<dbReference type="InterPro" id="IPR002464">
    <property type="entry name" value="DNA/RNA_helicase_DEAH_CS"/>
</dbReference>
<dbReference type="GO" id="GO:0005737">
    <property type="term" value="C:cytoplasm"/>
    <property type="evidence" value="ECO:0007669"/>
    <property type="project" value="TreeGrafter"/>
</dbReference>
<keyword evidence="2" id="KW-0547">Nucleotide-binding</keyword>
<evidence type="ECO:0000256" key="1">
    <source>
        <dbReference type="ARBA" id="ARBA00012552"/>
    </source>
</evidence>
<organism evidence="10 11">
    <name type="scientific">Sinocyclocheilus rhinocerous</name>
    <dbReference type="NCBI Taxonomy" id="307959"/>
    <lineage>
        <taxon>Eukaryota</taxon>
        <taxon>Metazoa</taxon>
        <taxon>Chordata</taxon>
        <taxon>Craniata</taxon>
        <taxon>Vertebrata</taxon>
        <taxon>Euteleostomi</taxon>
        <taxon>Actinopterygii</taxon>
        <taxon>Neopterygii</taxon>
        <taxon>Teleostei</taxon>
        <taxon>Ostariophysi</taxon>
        <taxon>Cypriniformes</taxon>
        <taxon>Cyprinidae</taxon>
        <taxon>Cyprininae</taxon>
        <taxon>Sinocyclocheilus</taxon>
    </lineage>
</organism>
<dbReference type="InterPro" id="IPR059023">
    <property type="entry name" value="RNA_hel_CTD"/>
</dbReference>
<dbReference type="InterPro" id="IPR048333">
    <property type="entry name" value="HA2_WH"/>
</dbReference>
<protein>
    <recommendedName>
        <fullName evidence="1">RNA helicase</fullName>
        <ecNumber evidence="1">3.6.4.13</ecNumber>
    </recommendedName>
</protein>
<feature type="transmembrane region" description="Helical" evidence="8">
    <location>
        <begin position="15"/>
        <end position="31"/>
    </location>
</feature>
<evidence type="ECO:0000256" key="5">
    <source>
        <dbReference type="ARBA" id="ARBA00022840"/>
    </source>
</evidence>
<evidence type="ECO:0000256" key="3">
    <source>
        <dbReference type="ARBA" id="ARBA00022801"/>
    </source>
</evidence>
<dbReference type="Pfam" id="PF26026">
    <property type="entry name" value="RNA_hel_CTD"/>
    <property type="match status" value="1"/>
</dbReference>
<dbReference type="Proteomes" id="UP000472270">
    <property type="component" value="Unassembled WGS sequence"/>
</dbReference>
<dbReference type="Gene3D" id="3.40.50.300">
    <property type="entry name" value="P-loop containing nucleotide triphosphate hydrolases"/>
    <property type="match status" value="1"/>
</dbReference>